<sequence>MAGLTAAKFLEDAGHKVTIIEASNRIGGRVETYRDKSGWYAELGAMRIPSFHRILLAIIEKLGVQVNKFFQDDINTYYYVNGVKSKTYTVENDPDVLRYPVSARERGRSAAQLFDMALWKIRDDLKKSHYDCKKIMEKYDAYSVKVRADSVQQQQYNTILNTDDITHQSFYNTNLPLYITQENLVYSYLYSEISGGFDHLPNAFYRVLNCTILLQSKVTRVRQNRRGVTVFFEDRRNPAVQTNITADYVLMTATAKATLFVDFQPPLSAPKMAALRQVHYSGSTKVILAFSKRFWEDDHIRGGKTITDLPSRFIYYPSHGFNGTSGGAILASYTCSDEATRFEGMSEKDLLAMALGDLAEIHGDFIRPLCTGGKVKKWASDPYSLGAFAIFTPYQQTDFASLLFQSERRVHFAGEHTATPHAWIETAMKSALRAARNINSQQ</sequence>
<dbReference type="Gene3D" id="1.20.1440.240">
    <property type="match status" value="1"/>
</dbReference>
<evidence type="ECO:0000259" key="4">
    <source>
        <dbReference type="Pfam" id="PF01593"/>
    </source>
</evidence>
<name>A0A8J7T6Y5_ATRSP</name>
<dbReference type="FunFam" id="3.50.50.60:FF:000242">
    <property type="entry name" value="Amine oxidase"/>
    <property type="match status" value="1"/>
</dbReference>
<dbReference type="Proteomes" id="UP000736164">
    <property type="component" value="Unassembled WGS sequence"/>
</dbReference>
<dbReference type="Gene3D" id="3.50.50.60">
    <property type="entry name" value="FAD/NAD(P)-binding domain"/>
    <property type="match status" value="1"/>
</dbReference>
<dbReference type="GO" id="GO:0001716">
    <property type="term" value="F:L-amino-acid oxidase activity"/>
    <property type="evidence" value="ECO:0007669"/>
    <property type="project" value="TreeGrafter"/>
</dbReference>
<comment type="caution">
    <text evidence="5">The sequence shown here is derived from an EMBL/GenBank/DDBJ whole genome shotgun (WGS) entry which is preliminary data.</text>
</comment>
<dbReference type="InterPro" id="IPR002937">
    <property type="entry name" value="Amino_oxidase"/>
</dbReference>
<dbReference type="EMBL" id="JAAWVO010006404">
    <property type="protein sequence ID" value="MBN3312589.1"/>
    <property type="molecule type" value="Genomic_DNA"/>
</dbReference>
<evidence type="ECO:0000256" key="3">
    <source>
        <dbReference type="ARBA" id="ARBA00022827"/>
    </source>
</evidence>
<gene>
    <name evidence="5" type="primary">Oxla_4</name>
    <name evidence="5" type="ORF">GTO95_0004295</name>
</gene>
<dbReference type="SUPFAM" id="SSF51905">
    <property type="entry name" value="FAD/NAD(P)-binding domain"/>
    <property type="match status" value="1"/>
</dbReference>
<dbReference type="InterPro" id="IPR036188">
    <property type="entry name" value="FAD/NAD-bd_sf"/>
</dbReference>
<accession>A0A8J7T6Y5</accession>
<reference evidence="5" key="1">
    <citation type="journal article" date="2021" name="Cell">
        <title>Tracing the genetic footprints of vertebrate landing in non-teleost ray-finned fishes.</title>
        <authorList>
            <person name="Bi X."/>
            <person name="Wang K."/>
            <person name="Yang L."/>
            <person name="Pan H."/>
            <person name="Jiang H."/>
            <person name="Wei Q."/>
            <person name="Fang M."/>
            <person name="Yu H."/>
            <person name="Zhu C."/>
            <person name="Cai Y."/>
            <person name="He Y."/>
            <person name="Gan X."/>
            <person name="Zeng H."/>
            <person name="Yu D."/>
            <person name="Zhu Y."/>
            <person name="Jiang H."/>
            <person name="Qiu Q."/>
            <person name="Yang H."/>
            <person name="Zhang Y.E."/>
            <person name="Wang W."/>
            <person name="Zhu M."/>
            <person name="He S."/>
            <person name="Zhang G."/>
        </authorList>
    </citation>
    <scope>NUCLEOTIDE SEQUENCE</scope>
    <source>
        <strain evidence="5">Allg_001</strain>
    </source>
</reference>
<feature type="non-terminal residue" evidence="5">
    <location>
        <position position="1"/>
    </location>
</feature>
<evidence type="ECO:0000313" key="5">
    <source>
        <dbReference type="EMBL" id="MBN3312589.1"/>
    </source>
</evidence>
<dbReference type="GO" id="GO:0009063">
    <property type="term" value="P:amino acid catabolic process"/>
    <property type="evidence" value="ECO:0007669"/>
    <property type="project" value="TreeGrafter"/>
</dbReference>
<feature type="domain" description="Amine oxidase" evidence="4">
    <location>
        <begin position="1"/>
        <end position="438"/>
    </location>
</feature>
<keyword evidence="6" id="KW-1185">Reference proteome</keyword>
<dbReference type="InterPro" id="IPR050281">
    <property type="entry name" value="Flavin_monoamine_oxidase"/>
</dbReference>
<feature type="non-terminal residue" evidence="5">
    <location>
        <position position="442"/>
    </location>
</feature>
<dbReference type="PANTHER" id="PTHR10742">
    <property type="entry name" value="FLAVIN MONOAMINE OXIDASE"/>
    <property type="match status" value="1"/>
</dbReference>
<dbReference type="SUPFAM" id="SSF54373">
    <property type="entry name" value="FAD-linked reductases, C-terminal domain"/>
    <property type="match status" value="1"/>
</dbReference>
<proteinExistence type="predicted"/>
<dbReference type="PANTHER" id="PTHR10742:SF342">
    <property type="entry name" value="AMINE OXIDASE"/>
    <property type="match status" value="1"/>
</dbReference>
<keyword evidence="3" id="KW-0274">FAD</keyword>
<evidence type="ECO:0000256" key="2">
    <source>
        <dbReference type="ARBA" id="ARBA00022630"/>
    </source>
</evidence>
<dbReference type="AlphaFoldDB" id="A0A8J7T6Y5"/>
<dbReference type="Gene3D" id="3.90.660.10">
    <property type="match status" value="1"/>
</dbReference>
<dbReference type="Pfam" id="PF01593">
    <property type="entry name" value="Amino_oxidase"/>
    <property type="match status" value="1"/>
</dbReference>
<evidence type="ECO:0000256" key="1">
    <source>
        <dbReference type="ARBA" id="ARBA00001974"/>
    </source>
</evidence>
<protein>
    <submittedName>
        <fullName evidence="5">OXLA oxidase</fullName>
    </submittedName>
</protein>
<comment type="cofactor">
    <cofactor evidence="1">
        <name>FAD</name>
        <dbReference type="ChEBI" id="CHEBI:57692"/>
    </cofactor>
</comment>
<dbReference type="FunFam" id="3.50.50.60:FF:000450">
    <property type="entry name" value="Amine oxidase"/>
    <property type="match status" value="1"/>
</dbReference>
<evidence type="ECO:0000313" key="6">
    <source>
        <dbReference type="Proteomes" id="UP000736164"/>
    </source>
</evidence>
<organism evidence="5 6">
    <name type="scientific">Atractosteus spatula</name>
    <name type="common">Alligator gar</name>
    <name type="synonym">Lepisosteus spatula</name>
    <dbReference type="NCBI Taxonomy" id="7917"/>
    <lineage>
        <taxon>Eukaryota</taxon>
        <taxon>Metazoa</taxon>
        <taxon>Chordata</taxon>
        <taxon>Craniata</taxon>
        <taxon>Vertebrata</taxon>
        <taxon>Euteleostomi</taxon>
        <taxon>Actinopterygii</taxon>
        <taxon>Neopterygii</taxon>
        <taxon>Holostei</taxon>
        <taxon>Semionotiformes</taxon>
        <taxon>Lepisosteidae</taxon>
        <taxon>Atractosteus</taxon>
    </lineage>
</organism>
<keyword evidence="2" id="KW-0285">Flavoprotein</keyword>